<dbReference type="Proteomes" id="UP000193689">
    <property type="component" value="Unassembled WGS sequence"/>
</dbReference>
<reference evidence="3 4" key="1">
    <citation type="submission" date="2016-07" db="EMBL/GenBank/DDBJ databases">
        <title>Pervasive Adenine N6-methylation of Active Genes in Fungi.</title>
        <authorList>
            <consortium name="DOE Joint Genome Institute"/>
            <person name="Mondo S.J."/>
            <person name="Dannebaum R.O."/>
            <person name="Kuo R.C."/>
            <person name="Labutti K."/>
            <person name="Haridas S."/>
            <person name="Kuo A."/>
            <person name="Salamov A."/>
            <person name="Ahrendt S.R."/>
            <person name="Lipzen A."/>
            <person name="Sullivan W."/>
            <person name="Andreopoulos W.B."/>
            <person name="Clum A."/>
            <person name="Lindquist E."/>
            <person name="Daum C."/>
            <person name="Ramamoorthy G.K."/>
            <person name="Gryganskyi A."/>
            <person name="Culley D."/>
            <person name="Magnuson J.K."/>
            <person name="James T.Y."/>
            <person name="O'Malley M.A."/>
            <person name="Stajich J.E."/>
            <person name="Spatafora J.W."/>
            <person name="Visel A."/>
            <person name="Grigoriev I.V."/>
        </authorList>
    </citation>
    <scope>NUCLEOTIDE SEQUENCE [LARGE SCALE GENOMIC DNA]</scope>
    <source>
        <strain evidence="3 4">CBS 129021</strain>
    </source>
</reference>
<dbReference type="Pfam" id="PF11374">
    <property type="entry name" value="DUF3176"/>
    <property type="match status" value="1"/>
</dbReference>
<dbReference type="EMBL" id="MCFJ01000001">
    <property type="protein sequence ID" value="ORY72145.1"/>
    <property type="molecule type" value="Genomic_DNA"/>
</dbReference>
<keyword evidence="4" id="KW-1185">Reference proteome</keyword>
<feature type="transmembrane region" description="Helical" evidence="2">
    <location>
        <begin position="254"/>
        <end position="276"/>
    </location>
</feature>
<evidence type="ECO:0000313" key="4">
    <source>
        <dbReference type="Proteomes" id="UP000193689"/>
    </source>
</evidence>
<keyword evidence="2" id="KW-1133">Transmembrane helix</keyword>
<evidence type="ECO:0000256" key="1">
    <source>
        <dbReference type="SAM" id="MobiDB-lite"/>
    </source>
</evidence>
<organism evidence="3 4">
    <name type="scientific">Pseudomassariella vexata</name>
    <dbReference type="NCBI Taxonomy" id="1141098"/>
    <lineage>
        <taxon>Eukaryota</taxon>
        <taxon>Fungi</taxon>
        <taxon>Dikarya</taxon>
        <taxon>Ascomycota</taxon>
        <taxon>Pezizomycotina</taxon>
        <taxon>Sordariomycetes</taxon>
        <taxon>Xylariomycetidae</taxon>
        <taxon>Amphisphaeriales</taxon>
        <taxon>Pseudomassariaceae</taxon>
        <taxon>Pseudomassariella</taxon>
    </lineage>
</organism>
<dbReference type="InterPro" id="IPR021514">
    <property type="entry name" value="DUF3176"/>
</dbReference>
<dbReference type="PANTHER" id="PTHR35394">
    <property type="entry name" value="DUF3176 DOMAIN-CONTAINING PROTEIN"/>
    <property type="match status" value="1"/>
</dbReference>
<keyword evidence="2" id="KW-0472">Membrane</keyword>
<dbReference type="OrthoDB" id="5376804at2759"/>
<feature type="region of interest" description="Disordered" evidence="1">
    <location>
        <begin position="1"/>
        <end position="100"/>
    </location>
</feature>
<dbReference type="InParanoid" id="A0A1Y2EMT7"/>
<dbReference type="RefSeq" id="XP_040721737.1">
    <property type="nucleotide sequence ID" value="XM_040854466.1"/>
</dbReference>
<evidence type="ECO:0000256" key="2">
    <source>
        <dbReference type="SAM" id="Phobius"/>
    </source>
</evidence>
<evidence type="ECO:0000313" key="3">
    <source>
        <dbReference type="EMBL" id="ORY72145.1"/>
    </source>
</evidence>
<dbReference type="AlphaFoldDB" id="A0A1Y2EMT7"/>
<gene>
    <name evidence="3" type="ORF">BCR38DRAFT_28151</name>
</gene>
<name>A0A1Y2EMT7_9PEZI</name>
<sequence>MRHHQDMSPDEGFVHGGNNYWNTLGPRTAAHHRDGSEIPVVPLIDPSPRTSEALDRNPSSLISPLPSRPSTPSPSRHQNTPHDSPSHAPPPPWNPVSASSLVSSPITRKKLHPNATIQTECKANYANSATPRSKYSFGIKKDGIPQHHTWRLEISAVLLSLCAVAVSVILLISAHDRPLAKFDWFISFNTVISILGAVSRASLGFAIGSCLGQGKWNWFKMRSDRLIAFEKFEEASRGPWGSMWLLLWLKLRHWTALGAVVTIVLLGFEPFLQAVIDFEGRIDSIEGVTPPIIGAGIRLDSGKYYTSPGSPISAIINPANNRTWSVYPHASQPDLGMAASVYSGFYNSSSTNDQTVSFLCPSGNCTWAPFASLAVCGKCYDVMADVKREELFGTDLGTITATATNFETNYTRFSLPYISLSNMAQQKDDQFSAWMAAATITNPGRSIKFKNNHLLLSVVGVIKADDTYRLNKTIWSKTSITATECALYFCTNAYNSSVQHGRLQETVIGTWTERVPGSFSAMPGGPLGPSNFSDFESYNNDSLYSYFGNTDRYDLQLQVPESEAQTLGLVPENATLRFNVSQDTIGSTIAFLNTNFFQTSVNPQAVWPQRGSQGFSQTPAAQAFYESTNLTKTFEKVAQSMTKWIRDYSNATQRGVQEEWVIHIQVQWWYLACPLATVMAGCLFMLLSMLETRRLGLKPWKTDVIATLAHALDAETRAQLRFAERRGHGVRTAERMVVGYEDSGCGLELKAKQPV</sequence>
<dbReference type="PANTHER" id="PTHR35394:SF5">
    <property type="entry name" value="DUF3176 DOMAIN-CONTAINING PROTEIN"/>
    <property type="match status" value="1"/>
</dbReference>
<keyword evidence="2" id="KW-0812">Transmembrane</keyword>
<protein>
    <submittedName>
        <fullName evidence="3">Uncharacterized protein</fullName>
    </submittedName>
</protein>
<comment type="caution">
    <text evidence="3">The sequence shown here is derived from an EMBL/GenBank/DDBJ whole genome shotgun (WGS) entry which is preliminary data.</text>
</comment>
<dbReference type="STRING" id="1141098.A0A1Y2EMT7"/>
<dbReference type="GeneID" id="63770678"/>
<feature type="transmembrane region" description="Helical" evidence="2">
    <location>
        <begin position="184"/>
        <end position="212"/>
    </location>
</feature>
<accession>A0A1Y2EMT7</accession>
<feature type="transmembrane region" description="Helical" evidence="2">
    <location>
        <begin position="668"/>
        <end position="690"/>
    </location>
</feature>
<feature type="transmembrane region" description="Helical" evidence="2">
    <location>
        <begin position="150"/>
        <end position="172"/>
    </location>
</feature>
<proteinExistence type="predicted"/>